<protein>
    <submittedName>
        <fullName evidence="2">Uncharacterized protein</fullName>
    </submittedName>
</protein>
<dbReference type="EMBL" id="KN792670">
    <property type="protein sequence ID" value="KIH42786.1"/>
    <property type="molecule type" value="Genomic_DNA"/>
</dbReference>
<reference evidence="2 3" key="1">
    <citation type="submission" date="2013-12" db="EMBL/GenBank/DDBJ databases">
        <title>Draft genome of the parsitic nematode Ancylostoma duodenale.</title>
        <authorList>
            <person name="Mitreva M."/>
        </authorList>
    </citation>
    <scope>NUCLEOTIDE SEQUENCE [LARGE SCALE GENOMIC DNA]</scope>
    <source>
        <strain evidence="2 3">Zhejiang</strain>
    </source>
</reference>
<name>A0A0C2FCK9_9BILA</name>
<dbReference type="Proteomes" id="UP000054047">
    <property type="component" value="Unassembled WGS sequence"/>
</dbReference>
<gene>
    <name evidence="2" type="ORF">ANCDUO_27225</name>
</gene>
<evidence type="ECO:0000256" key="1">
    <source>
        <dbReference type="SAM" id="MobiDB-lite"/>
    </source>
</evidence>
<keyword evidence="3" id="KW-1185">Reference proteome</keyword>
<feature type="region of interest" description="Disordered" evidence="1">
    <location>
        <begin position="33"/>
        <end position="68"/>
    </location>
</feature>
<accession>A0A0C2FCK9</accession>
<dbReference type="OrthoDB" id="5785192at2759"/>
<dbReference type="AlphaFoldDB" id="A0A0C2FCK9"/>
<feature type="non-terminal residue" evidence="2">
    <location>
        <position position="106"/>
    </location>
</feature>
<feature type="non-terminal residue" evidence="2">
    <location>
        <position position="1"/>
    </location>
</feature>
<evidence type="ECO:0000313" key="3">
    <source>
        <dbReference type="Proteomes" id="UP000054047"/>
    </source>
</evidence>
<evidence type="ECO:0000313" key="2">
    <source>
        <dbReference type="EMBL" id="KIH42786.1"/>
    </source>
</evidence>
<proteinExistence type="predicted"/>
<organism evidence="2 3">
    <name type="scientific">Ancylostoma duodenale</name>
    <dbReference type="NCBI Taxonomy" id="51022"/>
    <lineage>
        <taxon>Eukaryota</taxon>
        <taxon>Metazoa</taxon>
        <taxon>Ecdysozoa</taxon>
        <taxon>Nematoda</taxon>
        <taxon>Chromadorea</taxon>
        <taxon>Rhabditida</taxon>
        <taxon>Rhabditina</taxon>
        <taxon>Rhabditomorpha</taxon>
        <taxon>Strongyloidea</taxon>
        <taxon>Ancylostomatidae</taxon>
        <taxon>Ancylostomatinae</taxon>
        <taxon>Ancylostoma</taxon>
    </lineage>
</organism>
<sequence>HYNIDYNYYENNYNDKDNYSSTSNDPFNLMTTTSSTTTTTTARATLNRSPVLHTAGPPALPTKPAEPTKPVKGAVSFDIFHNGQPVEAVVVGTKIMLSFAPLYAIP</sequence>